<sequence>MQNGVTLATSAAAVASNALILRLKLNTPRTTPTAIPSASASTTQSLTTENKYKDYINFCKNKSKKHGFDFMTDLQQVLACKNIILFKDYQFDPELLKRIDVEEHAISIKASIMKDTIKTDDGVYSDLTTILRGVNEKTNRRDLKIQLNKERIKYSKLTKAWTVDQPNQVRQEHLHNHALLIEKLQVIPEGKVGMLSQKTIKIVTTMIKAGNRVPEIRKSLGGRDGQSILSYHDIRNRRAGNTEPLTLNSLDNDARNLMSHINSKGYLVSYKKAMSGSESKCSLTSIFSCMKVQWKKASEDDSKLIEVFSNLSSKLPNFERLETIGELELTTNFLDPIFSPLFHHPAVNKHFIWLNRQDKNTGGLRPDGAMVSIPKKAESITLRFCEVKAQDVEANSELAFADLAVGYKVIIYFIEEAFPDFTIMLEILSFNVPRTICDIADLINKVD</sequence>
<dbReference type="OrthoDB" id="2283743at2759"/>
<reference evidence="1" key="1">
    <citation type="submission" date="2020-12" db="EMBL/GenBank/DDBJ databases">
        <title>Metabolic potential, ecology and presence of endohyphal bacteria is reflected in genomic diversity of Mucoromycotina.</title>
        <authorList>
            <person name="Muszewska A."/>
            <person name="Okrasinska A."/>
            <person name="Steczkiewicz K."/>
            <person name="Drgas O."/>
            <person name="Orlowska M."/>
            <person name="Perlinska-Lenart U."/>
            <person name="Aleksandrzak-Piekarczyk T."/>
            <person name="Szatraj K."/>
            <person name="Zielenkiewicz U."/>
            <person name="Pilsyk S."/>
            <person name="Malc E."/>
            <person name="Mieczkowski P."/>
            <person name="Kruszewska J.S."/>
            <person name="Biernat P."/>
            <person name="Pawlowska J."/>
        </authorList>
    </citation>
    <scope>NUCLEOTIDE SEQUENCE</scope>
    <source>
        <strain evidence="1">WA0000017839</strain>
    </source>
</reference>
<gene>
    <name evidence="1" type="ORF">INT47_009816</name>
</gene>
<keyword evidence="2" id="KW-1185">Reference proteome</keyword>
<dbReference type="AlphaFoldDB" id="A0A8H7QWV8"/>
<name>A0A8H7QWV8_9FUNG</name>
<organism evidence="1 2">
    <name type="scientific">Mucor saturninus</name>
    <dbReference type="NCBI Taxonomy" id="64648"/>
    <lineage>
        <taxon>Eukaryota</taxon>
        <taxon>Fungi</taxon>
        <taxon>Fungi incertae sedis</taxon>
        <taxon>Mucoromycota</taxon>
        <taxon>Mucoromycotina</taxon>
        <taxon>Mucoromycetes</taxon>
        <taxon>Mucorales</taxon>
        <taxon>Mucorineae</taxon>
        <taxon>Mucoraceae</taxon>
        <taxon>Mucor</taxon>
    </lineage>
</organism>
<dbReference type="Proteomes" id="UP000603453">
    <property type="component" value="Unassembled WGS sequence"/>
</dbReference>
<protein>
    <submittedName>
        <fullName evidence="1">Uncharacterized protein</fullName>
    </submittedName>
</protein>
<evidence type="ECO:0000313" key="2">
    <source>
        <dbReference type="Proteomes" id="UP000603453"/>
    </source>
</evidence>
<comment type="caution">
    <text evidence="1">The sequence shown here is derived from an EMBL/GenBank/DDBJ whole genome shotgun (WGS) entry which is preliminary data.</text>
</comment>
<proteinExistence type="predicted"/>
<evidence type="ECO:0000313" key="1">
    <source>
        <dbReference type="EMBL" id="KAG2200178.1"/>
    </source>
</evidence>
<dbReference type="EMBL" id="JAEPRD010000086">
    <property type="protein sequence ID" value="KAG2200178.1"/>
    <property type="molecule type" value="Genomic_DNA"/>
</dbReference>
<accession>A0A8H7QWV8</accession>